<organism evidence="3 4">
    <name type="scientific">Galdieria yellowstonensis</name>
    <dbReference type="NCBI Taxonomy" id="3028027"/>
    <lineage>
        <taxon>Eukaryota</taxon>
        <taxon>Rhodophyta</taxon>
        <taxon>Bangiophyceae</taxon>
        <taxon>Galdieriales</taxon>
        <taxon>Galdieriaceae</taxon>
        <taxon>Galdieria</taxon>
    </lineage>
</organism>
<keyword evidence="4" id="KW-1185">Reference proteome</keyword>
<evidence type="ECO:0000256" key="2">
    <source>
        <dbReference type="SAM" id="MobiDB-lite"/>
    </source>
</evidence>
<feature type="compositionally biased region" description="Polar residues" evidence="2">
    <location>
        <begin position="121"/>
        <end position="132"/>
    </location>
</feature>
<name>A0AAV9IHE5_9RHOD</name>
<dbReference type="Proteomes" id="UP001300502">
    <property type="component" value="Unassembled WGS sequence"/>
</dbReference>
<evidence type="ECO:0000313" key="3">
    <source>
        <dbReference type="EMBL" id="KAK4526678.1"/>
    </source>
</evidence>
<keyword evidence="1" id="KW-0175">Coiled coil</keyword>
<protein>
    <recommendedName>
        <fullName evidence="5">Centrosomal protein of 162 kDa</fullName>
    </recommendedName>
</protein>
<feature type="coiled-coil region" evidence="1">
    <location>
        <begin position="209"/>
        <end position="240"/>
    </location>
</feature>
<reference evidence="3 4" key="1">
    <citation type="submission" date="2022-07" db="EMBL/GenBank/DDBJ databases">
        <title>Genome-wide signatures of adaptation to extreme environments.</title>
        <authorList>
            <person name="Cho C.H."/>
            <person name="Yoon H.S."/>
        </authorList>
    </citation>
    <scope>NUCLEOTIDE SEQUENCE [LARGE SCALE GENOMIC DNA]</scope>
    <source>
        <strain evidence="3 4">108.79 E11</strain>
    </source>
</reference>
<feature type="region of interest" description="Disordered" evidence="2">
    <location>
        <begin position="1"/>
        <end position="20"/>
    </location>
</feature>
<accession>A0AAV9IHE5</accession>
<feature type="region of interest" description="Disordered" evidence="2">
    <location>
        <begin position="47"/>
        <end position="67"/>
    </location>
</feature>
<gene>
    <name evidence="3" type="ORF">GAYE_SCF26G4594</name>
</gene>
<feature type="region of interest" description="Disordered" evidence="2">
    <location>
        <begin position="110"/>
        <end position="132"/>
    </location>
</feature>
<proteinExistence type="predicted"/>
<sequence>MVTDRSTTTNDNNTNNSHQNNIKMKKYDNYVATAAEKLRQRLIELQAQRQPQAQSTCALDTDEPKNTGLPNEIRQLKEQLKVQLEQADKYYSAMQSKHVANGYHDAANSKRMEESDHRGQQLASNNHPMANHNNDSVQVLEKELAMLRESLAKYQNMHPQSIMEEDNVSYARKTLSSSMNASSPQIKHTKECYHNDKYLQTEKSRPVEEEDNKLRIENARQQVLQAQKEYEDALQKLQMTSVSQDARKSADYPTADEMNNVVVDNENKSDGKLLCPLHEYFTFSAPYIIKLNSYLQLSAAECEKQMTRLVQHSSTQEIKEMLFFCVDKIIQEMEVQQEEQQKISDLEQALDRVQMENAERYQQQQEIENKLREELERCQSDLSKAELALDVARSEKLALESRTPTLELCETLETRLEKLENRRNKHEKELHRQIEEKNNIIEGLKAQIANKDKETSRLYAEVQHLLQNVEQLRKVWATQEQTSRSRRRR</sequence>
<evidence type="ECO:0008006" key="5">
    <source>
        <dbReference type="Google" id="ProtNLM"/>
    </source>
</evidence>
<feature type="compositionally biased region" description="Polar residues" evidence="2">
    <location>
        <begin position="47"/>
        <end position="58"/>
    </location>
</feature>
<feature type="compositionally biased region" description="Basic and acidic residues" evidence="2">
    <location>
        <begin position="110"/>
        <end position="119"/>
    </location>
</feature>
<evidence type="ECO:0000313" key="4">
    <source>
        <dbReference type="Proteomes" id="UP001300502"/>
    </source>
</evidence>
<comment type="caution">
    <text evidence="3">The sequence shown here is derived from an EMBL/GenBank/DDBJ whole genome shotgun (WGS) entry which is preliminary data.</text>
</comment>
<dbReference type="AlphaFoldDB" id="A0AAV9IHE5"/>
<feature type="coiled-coil region" evidence="1">
    <location>
        <begin position="336"/>
        <end position="454"/>
    </location>
</feature>
<evidence type="ECO:0000256" key="1">
    <source>
        <dbReference type="SAM" id="Coils"/>
    </source>
</evidence>
<dbReference type="EMBL" id="JANCYU010000042">
    <property type="protein sequence ID" value="KAK4526678.1"/>
    <property type="molecule type" value="Genomic_DNA"/>
</dbReference>